<accession>A0AAV9FU82</accession>
<dbReference type="FunFam" id="1.10.30.50:FF:000001">
    <property type="entry name" value="HNH endonuclease"/>
    <property type="match status" value="1"/>
</dbReference>
<dbReference type="GO" id="GO:0004519">
    <property type="term" value="F:endonuclease activity"/>
    <property type="evidence" value="ECO:0007669"/>
    <property type="project" value="UniProtKB-KW"/>
</dbReference>
<dbReference type="Proteomes" id="UP000218471">
    <property type="component" value="Unassembled WGS sequence"/>
</dbReference>
<dbReference type="InterPro" id="IPR003615">
    <property type="entry name" value="HNH_nuc"/>
</dbReference>
<protein>
    <submittedName>
        <fullName evidence="2">HNH endonuclease</fullName>
    </submittedName>
</protein>
<reference evidence="2" key="1">
    <citation type="submission" date="2023-10" db="EMBL/GenBank/DDBJ databases">
        <title>Genomic and proteomic analysis of Leptospira interrogans strain CUDO8.</title>
        <authorList>
            <person name="Boonciew P."/>
            <person name="Kurilung A."/>
            <person name="Prapasarakul N."/>
        </authorList>
    </citation>
    <scope>NUCLEOTIDE SEQUENCE</scope>
    <source>
        <strain evidence="2">CUDO8</strain>
    </source>
</reference>
<dbReference type="PANTHER" id="PTHR33877">
    <property type="entry name" value="SLL1193 PROTEIN"/>
    <property type="match status" value="1"/>
</dbReference>
<dbReference type="GO" id="GO:0003676">
    <property type="term" value="F:nucleic acid binding"/>
    <property type="evidence" value="ECO:0007669"/>
    <property type="project" value="InterPro"/>
</dbReference>
<dbReference type="InterPro" id="IPR052892">
    <property type="entry name" value="NA-targeting_endonuclease"/>
</dbReference>
<keyword evidence="2" id="KW-0378">Hydrolase</keyword>
<sequence length="184" mass="21745">MDILAQPVLVLNAGYVPIGIRSVKDALILIILEKAQLIKDDKSLFIRSEKLRFTAPRIILLRDYYKVPPRKDKVSRENIFQRDNYHCVYCGKKFPSSKLTLDHVIPRSRWEHVPKKERPKEFNSWENLVAACKNCNTRKGNKLLTELKWNLLEENRVTPKLRFPLFSITDQQAEKFGWREYISF</sequence>
<keyword evidence="2" id="KW-0540">Nuclease</keyword>
<evidence type="ECO:0000313" key="3">
    <source>
        <dbReference type="Proteomes" id="UP000218471"/>
    </source>
</evidence>
<keyword evidence="2" id="KW-0255">Endonuclease</keyword>
<dbReference type="PANTHER" id="PTHR33877:SF2">
    <property type="entry name" value="OS07G0170200 PROTEIN"/>
    <property type="match status" value="1"/>
</dbReference>
<comment type="caution">
    <text evidence="2">The sequence shown here is derived from an EMBL/GenBank/DDBJ whole genome shotgun (WGS) entry which is preliminary data.</text>
</comment>
<dbReference type="EMBL" id="NKYG02000001">
    <property type="protein sequence ID" value="KAK2619574.1"/>
    <property type="molecule type" value="Genomic_DNA"/>
</dbReference>
<name>A0AAV9FU82_LEPIR</name>
<dbReference type="GO" id="GO:0008270">
    <property type="term" value="F:zinc ion binding"/>
    <property type="evidence" value="ECO:0007669"/>
    <property type="project" value="InterPro"/>
</dbReference>
<dbReference type="RefSeq" id="WP_061286835.1">
    <property type="nucleotide sequence ID" value="NZ_JQPK01000037.1"/>
</dbReference>
<evidence type="ECO:0000313" key="2">
    <source>
        <dbReference type="EMBL" id="KAK2619574.1"/>
    </source>
</evidence>
<proteinExistence type="predicted"/>
<dbReference type="Gene3D" id="1.10.30.50">
    <property type="match status" value="1"/>
</dbReference>
<organism evidence="2 3">
    <name type="scientific">Leptospira interrogans</name>
    <dbReference type="NCBI Taxonomy" id="173"/>
    <lineage>
        <taxon>Bacteria</taxon>
        <taxon>Pseudomonadati</taxon>
        <taxon>Spirochaetota</taxon>
        <taxon>Spirochaetia</taxon>
        <taxon>Leptospirales</taxon>
        <taxon>Leptospiraceae</taxon>
        <taxon>Leptospira</taxon>
    </lineage>
</organism>
<dbReference type="SMART" id="SM00507">
    <property type="entry name" value="HNHc"/>
    <property type="match status" value="1"/>
</dbReference>
<dbReference type="InterPro" id="IPR002711">
    <property type="entry name" value="HNH"/>
</dbReference>
<dbReference type="Pfam" id="PF01844">
    <property type="entry name" value="HNH"/>
    <property type="match status" value="1"/>
</dbReference>
<feature type="domain" description="HNH nuclease" evidence="1">
    <location>
        <begin position="74"/>
        <end position="137"/>
    </location>
</feature>
<gene>
    <name evidence="2" type="ORF">CFV95_011465</name>
</gene>
<dbReference type="CDD" id="cd00085">
    <property type="entry name" value="HNHc"/>
    <property type="match status" value="1"/>
</dbReference>
<evidence type="ECO:0000259" key="1">
    <source>
        <dbReference type="SMART" id="SM00507"/>
    </source>
</evidence>
<dbReference type="AlphaFoldDB" id="A0AAV9FU82"/>